<evidence type="ECO:0000313" key="2">
    <source>
        <dbReference type="Proteomes" id="UP000036367"/>
    </source>
</evidence>
<gene>
    <name evidence="1" type="ORF">RISK_006516</name>
</gene>
<dbReference type="EMBL" id="LECT01000054">
    <property type="protein sequence ID" value="KLU01360.1"/>
    <property type="molecule type" value="Genomic_DNA"/>
</dbReference>
<sequence>MKGRSQNVAGSLETWGAKSAGLDSGDALKRLESEGEFLSGWGVRSVPWRTSEL</sequence>
<accession>A0A0J1B379</accession>
<name>A0A0J1B379_RHOIS</name>
<dbReference type="PATRIC" id="fig|595434.4.peg.6198"/>
<comment type="caution">
    <text evidence="1">The sequence shown here is derived from an EMBL/GenBank/DDBJ whole genome shotgun (WGS) entry which is preliminary data.</text>
</comment>
<evidence type="ECO:0000313" key="1">
    <source>
        <dbReference type="EMBL" id="KLU01360.1"/>
    </source>
</evidence>
<proteinExistence type="predicted"/>
<reference evidence="1" key="1">
    <citation type="submission" date="2015-05" db="EMBL/GenBank/DDBJ databases">
        <title>Permanent draft genome of Rhodopirellula islandicus K833.</title>
        <authorList>
            <person name="Kizina J."/>
            <person name="Richter M."/>
            <person name="Glockner F.O."/>
            <person name="Harder J."/>
        </authorList>
    </citation>
    <scope>NUCLEOTIDE SEQUENCE [LARGE SCALE GENOMIC DNA]</scope>
    <source>
        <strain evidence="1">K833</strain>
    </source>
</reference>
<keyword evidence="2" id="KW-1185">Reference proteome</keyword>
<dbReference type="Proteomes" id="UP000036367">
    <property type="component" value="Unassembled WGS sequence"/>
</dbReference>
<protein>
    <submittedName>
        <fullName evidence="1">Uncharacterized protein</fullName>
    </submittedName>
</protein>
<dbReference type="AlphaFoldDB" id="A0A0J1B379"/>
<organism evidence="1 2">
    <name type="scientific">Rhodopirellula islandica</name>
    <dbReference type="NCBI Taxonomy" id="595434"/>
    <lineage>
        <taxon>Bacteria</taxon>
        <taxon>Pseudomonadati</taxon>
        <taxon>Planctomycetota</taxon>
        <taxon>Planctomycetia</taxon>
        <taxon>Pirellulales</taxon>
        <taxon>Pirellulaceae</taxon>
        <taxon>Rhodopirellula</taxon>
    </lineage>
</organism>